<sequence>MRSAPTVAGEYTIDSASPAAPDNSPCGLIGALDVGCGVSSVDGQIGADVGTLAEFATFAVPNPVPTGSNLRLRIPGAIGDPCRVELFDVEGRSVGRWAGQIDSEFVTLTADGMQGGLAPLRPGAYYFKAEAGGRTGTG</sequence>
<comment type="caution">
    <text evidence="1">The sequence shown here is derived from an EMBL/GenBank/DDBJ whole genome shotgun (WGS) entry which is preliminary data.</text>
</comment>
<dbReference type="EMBL" id="JAGQHS010000352">
    <property type="protein sequence ID" value="MCA9759459.1"/>
    <property type="molecule type" value="Genomic_DNA"/>
</dbReference>
<reference evidence="1" key="1">
    <citation type="submission" date="2020-04" db="EMBL/GenBank/DDBJ databases">
        <authorList>
            <person name="Zhang T."/>
        </authorList>
    </citation>
    <scope>NUCLEOTIDE SEQUENCE</scope>
    <source>
        <strain evidence="1">HKST-UBA02</strain>
    </source>
</reference>
<evidence type="ECO:0000313" key="1">
    <source>
        <dbReference type="EMBL" id="MCA9759459.1"/>
    </source>
</evidence>
<dbReference type="Proteomes" id="UP000739538">
    <property type="component" value="Unassembled WGS sequence"/>
</dbReference>
<protein>
    <submittedName>
        <fullName evidence="1">Uncharacterized protein</fullName>
    </submittedName>
</protein>
<dbReference type="AlphaFoldDB" id="A0A956NI95"/>
<feature type="non-terminal residue" evidence="1">
    <location>
        <position position="138"/>
    </location>
</feature>
<proteinExistence type="predicted"/>
<name>A0A956NI95_UNCEI</name>
<accession>A0A956NI95</accession>
<evidence type="ECO:0000313" key="2">
    <source>
        <dbReference type="Proteomes" id="UP000739538"/>
    </source>
</evidence>
<gene>
    <name evidence="1" type="ORF">KDA27_26935</name>
</gene>
<reference evidence="1" key="2">
    <citation type="journal article" date="2021" name="Microbiome">
        <title>Successional dynamics and alternative stable states in a saline activated sludge microbial community over 9 years.</title>
        <authorList>
            <person name="Wang Y."/>
            <person name="Ye J."/>
            <person name="Ju F."/>
            <person name="Liu L."/>
            <person name="Boyd J.A."/>
            <person name="Deng Y."/>
            <person name="Parks D.H."/>
            <person name="Jiang X."/>
            <person name="Yin X."/>
            <person name="Woodcroft B.J."/>
            <person name="Tyson G.W."/>
            <person name="Hugenholtz P."/>
            <person name="Polz M.F."/>
            <person name="Zhang T."/>
        </authorList>
    </citation>
    <scope>NUCLEOTIDE SEQUENCE</scope>
    <source>
        <strain evidence="1">HKST-UBA02</strain>
    </source>
</reference>
<organism evidence="1 2">
    <name type="scientific">Eiseniibacteriota bacterium</name>
    <dbReference type="NCBI Taxonomy" id="2212470"/>
    <lineage>
        <taxon>Bacteria</taxon>
        <taxon>Candidatus Eiseniibacteriota</taxon>
    </lineage>
</organism>